<dbReference type="PANTHER" id="PTHR35810">
    <property type="entry name" value="CYTOPLASMIC PROTEIN-RELATED"/>
    <property type="match status" value="1"/>
</dbReference>
<name>A0ABT1WCN9_9BURK</name>
<comment type="caution">
    <text evidence="1">The sequence shown here is derived from an EMBL/GenBank/DDBJ whole genome shotgun (WGS) entry which is preliminary data.</text>
</comment>
<proteinExistence type="predicted"/>
<organism evidence="1 2">
    <name type="scientific">Limnobacter humi</name>
    <dbReference type="NCBI Taxonomy" id="1778671"/>
    <lineage>
        <taxon>Bacteria</taxon>
        <taxon>Pseudomonadati</taxon>
        <taxon>Pseudomonadota</taxon>
        <taxon>Betaproteobacteria</taxon>
        <taxon>Burkholderiales</taxon>
        <taxon>Burkholderiaceae</taxon>
        <taxon>Limnobacter</taxon>
    </lineage>
</organism>
<evidence type="ECO:0000313" key="2">
    <source>
        <dbReference type="Proteomes" id="UP001204142"/>
    </source>
</evidence>
<dbReference type="EMBL" id="JANIGO010000001">
    <property type="protein sequence ID" value="MCQ8895290.1"/>
    <property type="molecule type" value="Genomic_DNA"/>
</dbReference>
<dbReference type="Pfam" id="PF13310">
    <property type="entry name" value="Virulence_RhuM"/>
    <property type="match status" value="1"/>
</dbReference>
<protein>
    <submittedName>
        <fullName evidence="1">Virulence RhuM family protein</fullName>
    </submittedName>
</protein>
<gene>
    <name evidence="1" type="ORF">NQT62_02405</name>
</gene>
<evidence type="ECO:0000313" key="1">
    <source>
        <dbReference type="EMBL" id="MCQ8895290.1"/>
    </source>
</evidence>
<dbReference type="InterPro" id="IPR011204">
    <property type="entry name" value="Virulence_RhuM-like"/>
</dbReference>
<dbReference type="PANTHER" id="PTHR35810:SF1">
    <property type="entry name" value="CYTOPLASMIC PROTEIN"/>
    <property type="match status" value="1"/>
</dbReference>
<accession>A0ABT1WCN9</accession>
<dbReference type="RefSeq" id="WP_256762968.1">
    <property type="nucleotide sequence ID" value="NZ_JANIGO010000001.1"/>
</dbReference>
<keyword evidence="2" id="KW-1185">Reference proteome</keyword>
<sequence>MSKQAGGEIVLYQRGDAPAIDVRLDGDTVWLSLNQMADLLGRDKSTISRHITNVFADGELQREAVVAEIATTAADGKTYRVEHFNLDVIISVGYRVKSRQGTQFRIWATERLREYLVKGFAMDDARLKNLGGGTYWKELLDRIRDIRSSEKVLYRQVLDLYATSVDYDPKAEASLLFFKTVQNKLHYAAHGQTAAEVIAQRADAGKPFMGLLSFSGSQPTKAEVGNAKNYLDANELKRLNTLVSAYFDAAEFRAMNHEPTYMKDWLAHLTQLITAMGGKTLQGAGSVSHQDALAHAETEYAKFRAQQAAQPSDVEAVFLETVKQVQKKIEGKTKPGRGGKQGRRDE</sequence>
<dbReference type="PIRSF" id="PIRSF015268">
    <property type="entry name" value="Virulence_RhuM"/>
    <property type="match status" value="1"/>
</dbReference>
<dbReference type="Proteomes" id="UP001204142">
    <property type="component" value="Unassembled WGS sequence"/>
</dbReference>
<reference evidence="1 2" key="1">
    <citation type="submission" date="2022-07" db="EMBL/GenBank/DDBJ databases">
        <authorList>
            <person name="Xamxidin M."/>
            <person name="Wu M."/>
        </authorList>
    </citation>
    <scope>NUCLEOTIDE SEQUENCE [LARGE SCALE GENOMIC DNA]</scope>
    <source>
        <strain evidence="1 2">NBRC 111650</strain>
    </source>
</reference>